<evidence type="ECO:0000256" key="2">
    <source>
        <dbReference type="SAM" id="SignalP"/>
    </source>
</evidence>
<evidence type="ECO:0000313" key="4">
    <source>
        <dbReference type="Proteomes" id="UP000276834"/>
    </source>
</evidence>
<evidence type="ECO:0000313" key="3">
    <source>
        <dbReference type="EMBL" id="RLV64091.1"/>
    </source>
</evidence>
<comment type="caution">
    <text evidence="3">The sequence shown here is derived from an EMBL/GenBank/DDBJ whole genome shotgun (WGS) entry which is preliminary data.</text>
</comment>
<proteinExistence type="predicted"/>
<reference evidence="3 4" key="1">
    <citation type="journal article" date="2018" name="Proc. R. Soc. B">
        <title>A non-coding region near Follistatin controls head colour polymorphism in the Gouldian finch.</title>
        <authorList>
            <person name="Toomey M.B."/>
            <person name="Marques C.I."/>
            <person name="Andrade P."/>
            <person name="Araujo P.M."/>
            <person name="Sabatino S."/>
            <person name="Gazda M.A."/>
            <person name="Afonso S."/>
            <person name="Lopes R.J."/>
            <person name="Corbo J.C."/>
            <person name="Carneiro M."/>
        </authorList>
    </citation>
    <scope>NUCLEOTIDE SEQUENCE [LARGE SCALE GENOMIC DNA]</scope>
    <source>
        <strain evidence="3">Red01</strain>
        <tissue evidence="3">Muscle</tissue>
    </source>
</reference>
<sequence>ALAMSTMRRCGLVFTFLTSHPFVLLEGQDMATALRDPVVDLLSTLGFLGASLPGPWSRIPPGSWASTAFCSTSGQISPEILTDTFHPPSITATSSISNTVRSQTRG</sequence>
<gene>
    <name evidence="3" type="ORF">DV515_00017607</name>
</gene>
<feature type="signal peptide" evidence="2">
    <location>
        <begin position="1"/>
        <end position="27"/>
    </location>
</feature>
<feature type="compositionally biased region" description="Polar residues" evidence="1">
    <location>
        <begin position="90"/>
        <end position="106"/>
    </location>
</feature>
<dbReference type="EMBL" id="QUSF01001330">
    <property type="protein sequence ID" value="RLV64091.1"/>
    <property type="molecule type" value="Genomic_DNA"/>
</dbReference>
<keyword evidence="2" id="KW-0732">Signal</keyword>
<accession>A0A3L8Q9T7</accession>
<feature type="region of interest" description="Disordered" evidence="1">
    <location>
        <begin position="86"/>
        <end position="106"/>
    </location>
</feature>
<organism evidence="3 4">
    <name type="scientific">Chloebia gouldiae</name>
    <name type="common">Gouldian finch</name>
    <name type="synonym">Erythrura gouldiae</name>
    <dbReference type="NCBI Taxonomy" id="44316"/>
    <lineage>
        <taxon>Eukaryota</taxon>
        <taxon>Metazoa</taxon>
        <taxon>Chordata</taxon>
        <taxon>Craniata</taxon>
        <taxon>Vertebrata</taxon>
        <taxon>Euteleostomi</taxon>
        <taxon>Archelosauria</taxon>
        <taxon>Archosauria</taxon>
        <taxon>Dinosauria</taxon>
        <taxon>Saurischia</taxon>
        <taxon>Theropoda</taxon>
        <taxon>Coelurosauria</taxon>
        <taxon>Aves</taxon>
        <taxon>Neognathae</taxon>
        <taxon>Neoaves</taxon>
        <taxon>Telluraves</taxon>
        <taxon>Australaves</taxon>
        <taxon>Passeriformes</taxon>
        <taxon>Passeroidea</taxon>
        <taxon>Passeridae</taxon>
        <taxon>Chloebia</taxon>
    </lineage>
</organism>
<keyword evidence="4" id="KW-1185">Reference proteome</keyword>
<feature type="non-terminal residue" evidence="3">
    <location>
        <position position="1"/>
    </location>
</feature>
<dbReference type="Proteomes" id="UP000276834">
    <property type="component" value="Unassembled WGS sequence"/>
</dbReference>
<name>A0A3L8Q9T7_CHLGU</name>
<dbReference type="AlphaFoldDB" id="A0A3L8Q9T7"/>
<feature type="chain" id="PRO_5018261066" evidence="2">
    <location>
        <begin position="28"/>
        <end position="106"/>
    </location>
</feature>
<evidence type="ECO:0000256" key="1">
    <source>
        <dbReference type="SAM" id="MobiDB-lite"/>
    </source>
</evidence>
<protein>
    <submittedName>
        <fullName evidence="3">Uncharacterized protein</fullName>
    </submittedName>
</protein>